<keyword evidence="1" id="KW-0479">Metal-binding</keyword>
<dbReference type="PROSITE" id="PS50157">
    <property type="entry name" value="ZINC_FINGER_C2H2_2"/>
    <property type="match status" value="1"/>
</dbReference>
<reference evidence="4" key="2">
    <citation type="submission" date="2020-12" db="EMBL/GenBank/DDBJ databases">
        <authorList>
            <person name="Kanost M."/>
        </authorList>
    </citation>
    <scope>NUCLEOTIDE SEQUENCE</scope>
</reference>
<accession>A0A922CLT0</accession>
<dbReference type="EMBL" id="JH668413">
    <property type="protein sequence ID" value="KAG6451730.1"/>
    <property type="molecule type" value="Genomic_DNA"/>
</dbReference>
<keyword evidence="1" id="KW-0863">Zinc-finger</keyword>
<dbReference type="SMART" id="SM00355">
    <property type="entry name" value="ZnF_C2H2"/>
    <property type="match status" value="2"/>
</dbReference>
<dbReference type="AlphaFoldDB" id="A0A922CLT0"/>
<name>A0A922CLT0_MANSE</name>
<evidence type="ECO:0000256" key="1">
    <source>
        <dbReference type="PROSITE-ProRule" id="PRU00042"/>
    </source>
</evidence>
<reference evidence="4" key="1">
    <citation type="journal article" date="2016" name="Insect Biochem. Mol. Biol.">
        <title>Multifaceted biological insights from a draft genome sequence of the tobacco hornworm moth, Manduca sexta.</title>
        <authorList>
            <person name="Kanost M.R."/>
            <person name="Arrese E.L."/>
            <person name="Cao X."/>
            <person name="Chen Y.R."/>
            <person name="Chellapilla S."/>
            <person name="Goldsmith M.R."/>
            <person name="Grosse-Wilde E."/>
            <person name="Heckel D.G."/>
            <person name="Herndon N."/>
            <person name="Jiang H."/>
            <person name="Papanicolaou A."/>
            <person name="Qu J."/>
            <person name="Soulages J.L."/>
            <person name="Vogel H."/>
            <person name="Walters J."/>
            <person name="Waterhouse R.M."/>
            <person name="Ahn S.J."/>
            <person name="Almeida F.C."/>
            <person name="An C."/>
            <person name="Aqrawi P."/>
            <person name="Bretschneider A."/>
            <person name="Bryant W.B."/>
            <person name="Bucks S."/>
            <person name="Chao H."/>
            <person name="Chevignon G."/>
            <person name="Christen J.M."/>
            <person name="Clarke D.F."/>
            <person name="Dittmer N.T."/>
            <person name="Ferguson L.C.F."/>
            <person name="Garavelou S."/>
            <person name="Gordon K.H.J."/>
            <person name="Gunaratna R.T."/>
            <person name="Han Y."/>
            <person name="Hauser F."/>
            <person name="He Y."/>
            <person name="Heidel-Fischer H."/>
            <person name="Hirsh A."/>
            <person name="Hu Y."/>
            <person name="Jiang H."/>
            <person name="Kalra D."/>
            <person name="Klinner C."/>
            <person name="Konig C."/>
            <person name="Kovar C."/>
            <person name="Kroll A.R."/>
            <person name="Kuwar S.S."/>
            <person name="Lee S.L."/>
            <person name="Lehman R."/>
            <person name="Li K."/>
            <person name="Li Z."/>
            <person name="Liang H."/>
            <person name="Lovelace S."/>
            <person name="Lu Z."/>
            <person name="Mansfield J.H."/>
            <person name="McCulloch K.J."/>
            <person name="Mathew T."/>
            <person name="Morton B."/>
            <person name="Muzny D.M."/>
            <person name="Neunemann D."/>
            <person name="Ongeri F."/>
            <person name="Pauchet Y."/>
            <person name="Pu L.L."/>
            <person name="Pyrousis I."/>
            <person name="Rao X.J."/>
            <person name="Redding A."/>
            <person name="Roesel C."/>
            <person name="Sanchez-Gracia A."/>
            <person name="Schaack S."/>
            <person name="Shukla A."/>
            <person name="Tetreau G."/>
            <person name="Wang Y."/>
            <person name="Xiong G.H."/>
            <person name="Traut W."/>
            <person name="Walsh T.K."/>
            <person name="Worley K.C."/>
            <person name="Wu D."/>
            <person name="Wu W."/>
            <person name="Wu Y.Q."/>
            <person name="Zhang X."/>
            <person name="Zou Z."/>
            <person name="Zucker H."/>
            <person name="Briscoe A.D."/>
            <person name="Burmester T."/>
            <person name="Clem R.J."/>
            <person name="Feyereisen R."/>
            <person name="Grimmelikhuijzen C.J.P."/>
            <person name="Hamodrakas S.J."/>
            <person name="Hansson B.S."/>
            <person name="Huguet E."/>
            <person name="Jermiin L.S."/>
            <person name="Lan Q."/>
            <person name="Lehman H.K."/>
            <person name="Lorenzen M."/>
            <person name="Merzendorfer H."/>
            <person name="Michalopoulos I."/>
            <person name="Morton D.B."/>
            <person name="Muthukrishnan S."/>
            <person name="Oakeshott J.G."/>
            <person name="Palmer W."/>
            <person name="Park Y."/>
            <person name="Passarelli A.L."/>
            <person name="Rozas J."/>
            <person name="Schwartz L.M."/>
            <person name="Smith W."/>
            <person name="Southgate A."/>
            <person name="Vilcinskas A."/>
            <person name="Vogt R."/>
            <person name="Wang P."/>
            <person name="Werren J."/>
            <person name="Yu X.Q."/>
            <person name="Zhou J.J."/>
            <person name="Brown S.J."/>
            <person name="Scherer S.E."/>
            <person name="Richards S."/>
            <person name="Blissard G.W."/>
        </authorList>
    </citation>
    <scope>NUCLEOTIDE SEQUENCE</scope>
</reference>
<protein>
    <recommendedName>
        <fullName evidence="3">C2H2-type domain-containing protein</fullName>
    </recommendedName>
</protein>
<proteinExistence type="predicted"/>
<feature type="compositionally biased region" description="Basic residues" evidence="2">
    <location>
        <begin position="72"/>
        <end position="82"/>
    </location>
</feature>
<dbReference type="Gene3D" id="3.30.160.60">
    <property type="entry name" value="Classic Zinc Finger"/>
    <property type="match status" value="1"/>
</dbReference>
<dbReference type="Proteomes" id="UP000791440">
    <property type="component" value="Unassembled WGS sequence"/>
</dbReference>
<feature type="region of interest" description="Disordered" evidence="2">
    <location>
        <begin position="41"/>
        <end position="82"/>
    </location>
</feature>
<dbReference type="GO" id="GO:0008270">
    <property type="term" value="F:zinc ion binding"/>
    <property type="evidence" value="ECO:0007669"/>
    <property type="project" value="UniProtKB-KW"/>
</dbReference>
<evidence type="ECO:0000256" key="2">
    <source>
        <dbReference type="SAM" id="MobiDB-lite"/>
    </source>
</evidence>
<sequence>MADADCEIEYLDEDAEIVQQCFQTPRVPEVVVTKDTPLLVERAEKRRKRKKDDDSDYDPSEDYVPPSPPNPKNKKKRHGLKRSFKVEREMNVPNLKGIKKIIKENQLLSTEEQLAIRKKLNIRIPDYDDPLCLPVKALRQEENDLKRLNVWNNVCLEHFKHCDTMLRPERGETKSSVRSVVLRNVMNKQTRKVETTIWSKTSVENEDGDKKSEIFQCVLPKYKEKKVLNAVMMSSRKTKAFHVIDEVILTKEEHKDGEALVAYKPREAISSVYMMFDNGKSTDSMDGTEQNQDKDEESKMYMKELACCKVCAHCFQTSWRGAKKVNKKTIVCPVCARTYVTVHNLLAHFKTHTESEVQRYKHIMSAALAEIVDYHYTCRICQEKQTSIKKLRRHTKTAHVVGNEPFLCEVGNHLAR</sequence>
<gene>
    <name evidence="4" type="ORF">O3G_MSEX007314</name>
</gene>
<comment type="caution">
    <text evidence="4">The sequence shown here is derived from an EMBL/GenBank/DDBJ whole genome shotgun (WGS) entry which is preliminary data.</text>
</comment>
<dbReference type="InterPro" id="IPR013087">
    <property type="entry name" value="Znf_C2H2_type"/>
</dbReference>
<dbReference type="EMBL" id="JH668413">
    <property type="protein sequence ID" value="KAG6451731.1"/>
    <property type="molecule type" value="Genomic_DNA"/>
</dbReference>
<evidence type="ECO:0000313" key="4">
    <source>
        <dbReference type="EMBL" id="KAG6451730.1"/>
    </source>
</evidence>
<keyword evidence="5" id="KW-1185">Reference proteome</keyword>
<keyword evidence="1" id="KW-0862">Zinc</keyword>
<feature type="domain" description="C2H2-type" evidence="3">
    <location>
        <begin position="330"/>
        <end position="357"/>
    </location>
</feature>
<organism evidence="4 5">
    <name type="scientific">Manduca sexta</name>
    <name type="common">Tobacco hawkmoth</name>
    <name type="synonym">Tobacco hornworm</name>
    <dbReference type="NCBI Taxonomy" id="7130"/>
    <lineage>
        <taxon>Eukaryota</taxon>
        <taxon>Metazoa</taxon>
        <taxon>Ecdysozoa</taxon>
        <taxon>Arthropoda</taxon>
        <taxon>Hexapoda</taxon>
        <taxon>Insecta</taxon>
        <taxon>Pterygota</taxon>
        <taxon>Neoptera</taxon>
        <taxon>Endopterygota</taxon>
        <taxon>Lepidoptera</taxon>
        <taxon>Glossata</taxon>
        <taxon>Ditrysia</taxon>
        <taxon>Bombycoidea</taxon>
        <taxon>Sphingidae</taxon>
        <taxon>Sphinginae</taxon>
        <taxon>Sphingini</taxon>
        <taxon>Manduca</taxon>
    </lineage>
</organism>
<dbReference type="PROSITE" id="PS00028">
    <property type="entry name" value="ZINC_FINGER_C2H2_1"/>
    <property type="match status" value="1"/>
</dbReference>
<evidence type="ECO:0000259" key="3">
    <source>
        <dbReference type="PROSITE" id="PS50157"/>
    </source>
</evidence>
<evidence type="ECO:0000313" key="5">
    <source>
        <dbReference type="Proteomes" id="UP000791440"/>
    </source>
</evidence>